<feature type="region of interest" description="Disordered" evidence="1">
    <location>
        <begin position="1"/>
        <end position="25"/>
    </location>
</feature>
<gene>
    <name evidence="3" type="ORF">KME15_11850</name>
</gene>
<evidence type="ECO:0000313" key="3">
    <source>
        <dbReference type="EMBL" id="MBW4659361.1"/>
    </source>
</evidence>
<keyword evidence="2" id="KW-0812">Transmembrane</keyword>
<dbReference type="Proteomes" id="UP000757435">
    <property type="component" value="Unassembled WGS sequence"/>
</dbReference>
<comment type="caution">
    <text evidence="3">The sequence shown here is derived from an EMBL/GenBank/DDBJ whole genome shotgun (WGS) entry which is preliminary data.</text>
</comment>
<proteinExistence type="predicted"/>
<keyword evidence="2" id="KW-0472">Membrane</keyword>
<dbReference type="EMBL" id="JAHHHD010000011">
    <property type="protein sequence ID" value="MBW4659361.1"/>
    <property type="molecule type" value="Genomic_DNA"/>
</dbReference>
<feature type="region of interest" description="Disordered" evidence="1">
    <location>
        <begin position="640"/>
        <end position="742"/>
    </location>
</feature>
<feature type="region of interest" description="Disordered" evidence="1">
    <location>
        <begin position="37"/>
        <end position="74"/>
    </location>
</feature>
<dbReference type="AlphaFoldDB" id="A0A951UM73"/>
<feature type="transmembrane region" description="Helical" evidence="2">
    <location>
        <begin position="77"/>
        <end position="103"/>
    </location>
</feature>
<evidence type="ECO:0008006" key="5">
    <source>
        <dbReference type="Google" id="ProtNLM"/>
    </source>
</evidence>
<accession>A0A951UM73</accession>
<evidence type="ECO:0000313" key="4">
    <source>
        <dbReference type="Proteomes" id="UP000757435"/>
    </source>
</evidence>
<feature type="compositionally biased region" description="Low complexity" evidence="1">
    <location>
        <begin position="65"/>
        <end position="74"/>
    </location>
</feature>
<evidence type="ECO:0000256" key="1">
    <source>
        <dbReference type="SAM" id="MobiDB-lite"/>
    </source>
</evidence>
<name>A0A951UM73_9CYAN</name>
<evidence type="ECO:0000256" key="2">
    <source>
        <dbReference type="SAM" id="Phobius"/>
    </source>
</evidence>
<organism evidence="3 4">
    <name type="scientific">Drouetiella hepatica Uher 2000/2452</name>
    <dbReference type="NCBI Taxonomy" id="904376"/>
    <lineage>
        <taxon>Bacteria</taxon>
        <taxon>Bacillati</taxon>
        <taxon>Cyanobacteriota</taxon>
        <taxon>Cyanophyceae</taxon>
        <taxon>Oculatellales</taxon>
        <taxon>Oculatellaceae</taxon>
        <taxon>Drouetiella</taxon>
    </lineage>
</organism>
<keyword evidence="2" id="KW-1133">Transmembrane helix</keyword>
<sequence>MAEQKFEQSPLEENQTCENPASGISLNRLLSRKSWHMGRLVERSPQPAEEIPGNLSPGKPPSSKPPSSKSPSGKPRAWTWSLAWLAILGVFGGMGTSALLWLITLPPPVNCQNPAKLTLDGERLYCAREAARSGELPKIIAGLDLVKSWDEDHPLQGEAQNLREEWSKRLFVVARNKVDQSDMKGAMAIISHIPKNTEIYADVQKSVTRWKKQWAAGEAIANKALVAMKQQKWDDAYAQIAILNESSYDYWRLNRAVALAQQLGAEKQAWQVLNQAKKVVVDGSPYQLSQAIALAQQVPPNTYAQAETHVQVQQWSQKLLRLGIAKWKEGDTTSAATLLRLPDSVTILPELAPEMADLMQFAGAYRLAGRISSRWLPSVGQIWDMQEAIAAIQQVKPDSPFYPQAQIHRKNWQTQLQDMIQLQYASAIASLGQRDSFKLAVSQAQKIGVDRPRRGQAQTLIFFWTGEMQRVEDQPYLARAKALAQSGQIPALKAAIAEAKLIAPNRTLSKPSQDLIASWQAQIETLEDQPILNQAIALAEQGDLEEAIDRAGKIRAGRALYAQAQGKVSDWQFQIIINAQIAADQPILDRASALANNGDLTLAISVASQISPGRALYDQAQGAISRWRVERDSIINAREYARPSYSPDTAPSSEPKPSGFGSTPLPLDRNSPLSPVEPEPLPSLELVDPSAPASDSPVEGDDQAPIIVEPQPIDPALPDLQQSRPQPSYEGYYDQRYYQDSQ</sequence>
<protein>
    <recommendedName>
        <fullName evidence="5">Chromosome segregation ATPase</fullName>
    </recommendedName>
</protein>
<reference evidence="3" key="1">
    <citation type="submission" date="2021-05" db="EMBL/GenBank/DDBJ databases">
        <authorList>
            <person name="Pietrasiak N."/>
            <person name="Ward R."/>
            <person name="Stajich J.E."/>
            <person name="Kurbessoian T."/>
        </authorList>
    </citation>
    <scope>NUCLEOTIDE SEQUENCE</scope>
    <source>
        <strain evidence="3">UHER 2000/2452</strain>
    </source>
</reference>
<feature type="compositionally biased region" description="Polar residues" evidence="1">
    <location>
        <begin position="11"/>
        <end position="25"/>
    </location>
</feature>
<reference evidence="3" key="2">
    <citation type="journal article" date="2022" name="Microbiol. Resour. Announc.">
        <title>Metagenome Sequencing to Explore Phylogenomics of Terrestrial Cyanobacteria.</title>
        <authorList>
            <person name="Ward R.D."/>
            <person name="Stajich J.E."/>
            <person name="Johansen J.R."/>
            <person name="Huntemann M."/>
            <person name="Clum A."/>
            <person name="Foster B."/>
            <person name="Foster B."/>
            <person name="Roux S."/>
            <person name="Palaniappan K."/>
            <person name="Varghese N."/>
            <person name="Mukherjee S."/>
            <person name="Reddy T.B.K."/>
            <person name="Daum C."/>
            <person name="Copeland A."/>
            <person name="Chen I.A."/>
            <person name="Ivanova N.N."/>
            <person name="Kyrpides N.C."/>
            <person name="Shapiro N."/>
            <person name="Eloe-Fadrosh E.A."/>
            <person name="Pietrasiak N."/>
        </authorList>
    </citation>
    <scope>NUCLEOTIDE SEQUENCE</scope>
    <source>
        <strain evidence="3">UHER 2000/2452</strain>
    </source>
</reference>